<evidence type="ECO:0000313" key="3">
    <source>
        <dbReference type="Proteomes" id="UP000070444"/>
    </source>
</evidence>
<feature type="region of interest" description="Disordered" evidence="1">
    <location>
        <begin position="135"/>
        <end position="192"/>
    </location>
</feature>
<name>A0A137P1V6_CONC2</name>
<keyword evidence="3" id="KW-1185">Reference proteome</keyword>
<evidence type="ECO:0000313" key="2">
    <source>
        <dbReference type="EMBL" id="KXN68864.1"/>
    </source>
</evidence>
<dbReference type="Gene3D" id="2.30.30.140">
    <property type="match status" value="1"/>
</dbReference>
<dbReference type="Proteomes" id="UP000070444">
    <property type="component" value="Unassembled WGS sequence"/>
</dbReference>
<evidence type="ECO:0000256" key="1">
    <source>
        <dbReference type="SAM" id="MobiDB-lite"/>
    </source>
</evidence>
<accession>A0A137P1V6</accession>
<dbReference type="OrthoDB" id="641149at2759"/>
<dbReference type="SUPFAM" id="SSF63748">
    <property type="entry name" value="Tudor/PWWP/MBT"/>
    <property type="match status" value="1"/>
</dbReference>
<dbReference type="CDD" id="cd05162">
    <property type="entry name" value="PWWP"/>
    <property type="match status" value="1"/>
</dbReference>
<proteinExistence type="predicted"/>
<gene>
    <name evidence="2" type="ORF">CONCODRAFT_79604</name>
</gene>
<organism evidence="2 3">
    <name type="scientific">Conidiobolus coronatus (strain ATCC 28846 / CBS 209.66 / NRRL 28638)</name>
    <name type="common">Delacroixia coronata</name>
    <dbReference type="NCBI Taxonomy" id="796925"/>
    <lineage>
        <taxon>Eukaryota</taxon>
        <taxon>Fungi</taxon>
        <taxon>Fungi incertae sedis</taxon>
        <taxon>Zoopagomycota</taxon>
        <taxon>Entomophthoromycotina</taxon>
        <taxon>Entomophthoromycetes</taxon>
        <taxon>Entomophthorales</taxon>
        <taxon>Ancylistaceae</taxon>
        <taxon>Conidiobolus</taxon>
    </lineage>
</organism>
<dbReference type="AlphaFoldDB" id="A0A137P1V6"/>
<reference evidence="2 3" key="1">
    <citation type="journal article" date="2015" name="Genome Biol. Evol.">
        <title>Phylogenomic analyses indicate that early fungi evolved digesting cell walls of algal ancestors of land plants.</title>
        <authorList>
            <person name="Chang Y."/>
            <person name="Wang S."/>
            <person name="Sekimoto S."/>
            <person name="Aerts A.L."/>
            <person name="Choi C."/>
            <person name="Clum A."/>
            <person name="LaButti K.M."/>
            <person name="Lindquist E.A."/>
            <person name="Yee Ngan C."/>
            <person name="Ohm R.A."/>
            <person name="Salamov A.A."/>
            <person name="Grigoriev I.V."/>
            <person name="Spatafora J.W."/>
            <person name="Berbee M.L."/>
        </authorList>
    </citation>
    <scope>NUCLEOTIDE SEQUENCE [LARGE SCALE GENOMIC DNA]</scope>
    <source>
        <strain evidence="2 3">NRRL 28638</strain>
    </source>
</reference>
<dbReference type="EMBL" id="KQ964557">
    <property type="protein sequence ID" value="KXN68864.1"/>
    <property type="molecule type" value="Genomic_DNA"/>
</dbReference>
<sequence>MPHTSHMNGPKPFIRFNKIVFVDPQDSNASYWWPAMVVPDKDLDKVKQFLDPKFELPKHGECLVCYFEDGSFSTVLELETLPFSPYREPYLSYSKGSYSLQFINDSSVRWATKYYQKGKFPKYFHWLKALNDSINNPSPHPTPPYPSQLDKVTPKTRPSRAALPSPQSTLFRSEESNGRDPPPVNIKLELPPAVTSTNNNGNGSHEFKEAVQTLCQLRTTPPSEIESRVKNGLDYNNLQFRKLGILPTSKRQSCIKLLQERNL</sequence>
<protein>
    <submittedName>
        <fullName evidence="2">Uncharacterized protein</fullName>
    </submittedName>
</protein>